<dbReference type="FunFam" id="3.30.300.10:FF:000002">
    <property type="entry name" value="GMP synthase [glutamine-hydrolyzing]"/>
    <property type="match status" value="1"/>
</dbReference>
<dbReference type="FunFam" id="3.40.50.880:FF:000001">
    <property type="entry name" value="GMP synthase [glutamine-hydrolyzing]"/>
    <property type="match status" value="1"/>
</dbReference>
<name>A0A1I6P2R3_9RHOB</name>
<dbReference type="NCBIfam" id="TIGR00888">
    <property type="entry name" value="guaA_Nterm"/>
    <property type="match status" value="1"/>
</dbReference>
<comment type="catalytic activity">
    <reaction evidence="9">
        <text>XMP + L-glutamine + ATP + H2O = GMP + L-glutamate + AMP + diphosphate + 2 H(+)</text>
        <dbReference type="Rhea" id="RHEA:11680"/>
        <dbReference type="ChEBI" id="CHEBI:15377"/>
        <dbReference type="ChEBI" id="CHEBI:15378"/>
        <dbReference type="ChEBI" id="CHEBI:29985"/>
        <dbReference type="ChEBI" id="CHEBI:30616"/>
        <dbReference type="ChEBI" id="CHEBI:33019"/>
        <dbReference type="ChEBI" id="CHEBI:57464"/>
        <dbReference type="ChEBI" id="CHEBI:58115"/>
        <dbReference type="ChEBI" id="CHEBI:58359"/>
        <dbReference type="ChEBI" id="CHEBI:456215"/>
        <dbReference type="EC" id="6.3.5.2"/>
    </reaction>
</comment>
<evidence type="ECO:0000256" key="10">
    <source>
        <dbReference type="PROSITE-ProRule" id="PRU00886"/>
    </source>
</evidence>
<sequence length="521" mass="57786">MTQHDRLLIIDFGSQVTQLIARRLRELNVYCEIHPYQNVTDAFLKDFAPKAIVFSGGPDSVTREGSPRPPKSAYELGVPILGICYGQQVMMHDLGGKVEAGQSHTAEFGRAYVTPKEDRLDLLAGWFLDGTGREQVWMSHGDHVSEIAPGFEVYATSPGAPFAITADVSRKFYAVQFHPEVHHTPNGKTLYENFVKEAGFTGDWTMDAYREEAVRKIREQVGESKVICALSGGVDSSVTAALLHEAIGEQLTCVFVDHGLLRLNEADEVVAMFRDHMNLSVIHAQEQDLFLGELEGVSDPETKRKIIGKLFIDVFQKYADQIEDATFLAQGTLYPDVIESVSFSGGPSVTIKSHHNVGGLPEKMGLKLVEPLRELFKDEVRALGHELGLPASFIGRHPFPGPGLAIRCPGEITREKLDILRKADAVYIDQIRKHGLYDEIWQAFVAILPVRTVGVMGDGRTYDYACALRAVTSVDGMTADYYPFSHEFLGETATRIINEVKGINRCTYDITSKPPGTIEWE</sequence>
<dbReference type="EC" id="6.3.5.2" evidence="9"/>
<dbReference type="FunFam" id="3.40.50.620:FF:000001">
    <property type="entry name" value="GMP synthase [glutamine-hydrolyzing]"/>
    <property type="match status" value="1"/>
</dbReference>
<dbReference type="InterPro" id="IPR029062">
    <property type="entry name" value="Class_I_gatase-like"/>
</dbReference>
<keyword evidence="13" id="KW-1185">Reference proteome</keyword>
<dbReference type="InterPro" id="IPR014729">
    <property type="entry name" value="Rossmann-like_a/b/a_fold"/>
</dbReference>
<dbReference type="PRINTS" id="PR00096">
    <property type="entry name" value="GATASE"/>
</dbReference>
<protein>
    <recommendedName>
        <fullName evidence="9">GMP synthase [glutamine-hydrolyzing]</fullName>
        <ecNumber evidence="9">6.3.5.2</ecNumber>
    </recommendedName>
    <alternativeName>
        <fullName evidence="9">GMP synthetase</fullName>
    </alternativeName>
    <alternativeName>
        <fullName evidence="9">Glutamine amidotransferase</fullName>
    </alternativeName>
</protein>
<evidence type="ECO:0000313" key="12">
    <source>
        <dbReference type="EMBL" id="SFS34378.1"/>
    </source>
</evidence>
<dbReference type="STRING" id="311180.SAMN04488050_101270"/>
<dbReference type="InterPro" id="IPR017926">
    <property type="entry name" value="GATASE"/>
</dbReference>
<dbReference type="GO" id="GO:0003921">
    <property type="term" value="F:GMP synthase activity"/>
    <property type="evidence" value="ECO:0007669"/>
    <property type="project" value="InterPro"/>
</dbReference>
<evidence type="ECO:0000313" key="13">
    <source>
        <dbReference type="Proteomes" id="UP000199392"/>
    </source>
</evidence>
<feature type="active site" description="Nucleophile" evidence="9">
    <location>
        <position position="84"/>
    </location>
</feature>
<keyword evidence="6 9" id="KW-0658">Purine biosynthesis</keyword>
<feature type="domain" description="GMPS ATP-PPase" evidence="11">
    <location>
        <begin position="204"/>
        <end position="396"/>
    </location>
</feature>
<dbReference type="Gene3D" id="3.40.50.880">
    <property type="match status" value="1"/>
</dbReference>
<dbReference type="CDD" id="cd01997">
    <property type="entry name" value="GMP_synthase_C"/>
    <property type="match status" value="1"/>
</dbReference>
<proteinExistence type="inferred from homology"/>
<dbReference type="PROSITE" id="PS51553">
    <property type="entry name" value="GMPS_ATP_PPASE"/>
    <property type="match status" value="1"/>
</dbReference>
<dbReference type="PANTHER" id="PTHR11922">
    <property type="entry name" value="GMP SYNTHASE-RELATED"/>
    <property type="match status" value="1"/>
</dbReference>
<dbReference type="GO" id="GO:0005829">
    <property type="term" value="C:cytosol"/>
    <property type="evidence" value="ECO:0007669"/>
    <property type="project" value="TreeGrafter"/>
</dbReference>
<comment type="pathway">
    <text evidence="2 9">Purine metabolism; GMP biosynthesis; GMP from XMP (L-Gln route): step 1/1.</text>
</comment>
<dbReference type="NCBIfam" id="NF000848">
    <property type="entry name" value="PRK00074.1"/>
    <property type="match status" value="1"/>
</dbReference>
<dbReference type="GO" id="GO:0005524">
    <property type="term" value="F:ATP binding"/>
    <property type="evidence" value="ECO:0007669"/>
    <property type="project" value="UniProtKB-UniRule"/>
</dbReference>
<keyword evidence="5 9" id="KW-0332">GMP biosynthesis</keyword>
<evidence type="ECO:0000256" key="3">
    <source>
        <dbReference type="ARBA" id="ARBA00022598"/>
    </source>
</evidence>
<evidence type="ECO:0000256" key="5">
    <source>
        <dbReference type="ARBA" id="ARBA00022749"/>
    </source>
</evidence>
<dbReference type="Proteomes" id="UP000199392">
    <property type="component" value="Unassembled WGS sequence"/>
</dbReference>
<dbReference type="InterPro" id="IPR022955">
    <property type="entry name" value="GMP_synthase"/>
</dbReference>
<feature type="active site" evidence="9">
    <location>
        <position position="178"/>
    </location>
</feature>
<dbReference type="RefSeq" id="WP_092426313.1">
    <property type="nucleotide sequence ID" value="NZ_FNCL01000008.1"/>
</dbReference>
<evidence type="ECO:0000256" key="6">
    <source>
        <dbReference type="ARBA" id="ARBA00022755"/>
    </source>
</evidence>
<evidence type="ECO:0000256" key="7">
    <source>
        <dbReference type="ARBA" id="ARBA00022840"/>
    </source>
</evidence>
<dbReference type="SUPFAM" id="SSF52317">
    <property type="entry name" value="Class I glutamine amidotransferase-like"/>
    <property type="match status" value="1"/>
</dbReference>
<keyword evidence="8 9" id="KW-0315">Glutamine amidotransferase</keyword>
<evidence type="ECO:0000259" key="11">
    <source>
        <dbReference type="PROSITE" id="PS51553"/>
    </source>
</evidence>
<dbReference type="Gene3D" id="3.30.300.10">
    <property type="match status" value="1"/>
</dbReference>
<dbReference type="Pfam" id="PF03054">
    <property type="entry name" value="tRNA_Me_trans"/>
    <property type="match status" value="1"/>
</dbReference>
<feature type="active site" evidence="9">
    <location>
        <position position="180"/>
    </location>
</feature>
<dbReference type="CDD" id="cd01742">
    <property type="entry name" value="GATase1_GMP_Synthase"/>
    <property type="match status" value="1"/>
</dbReference>
<dbReference type="InterPro" id="IPR001674">
    <property type="entry name" value="GMP_synth_C"/>
</dbReference>
<dbReference type="Gene3D" id="3.40.50.620">
    <property type="entry name" value="HUPs"/>
    <property type="match status" value="1"/>
</dbReference>
<gene>
    <name evidence="9" type="primary">guaA</name>
    <name evidence="12" type="ORF">SAMN04488050_101270</name>
</gene>
<feature type="binding site" evidence="10">
    <location>
        <begin position="231"/>
        <end position="237"/>
    </location>
    <ligand>
        <name>ATP</name>
        <dbReference type="ChEBI" id="CHEBI:30616"/>
    </ligand>
</feature>
<evidence type="ECO:0000256" key="1">
    <source>
        <dbReference type="ARBA" id="ARBA00002332"/>
    </source>
</evidence>
<dbReference type="NCBIfam" id="TIGR00884">
    <property type="entry name" value="guaA_Cterm"/>
    <property type="match status" value="1"/>
</dbReference>
<evidence type="ECO:0000256" key="9">
    <source>
        <dbReference type="HAMAP-Rule" id="MF_00344"/>
    </source>
</evidence>
<evidence type="ECO:0000256" key="4">
    <source>
        <dbReference type="ARBA" id="ARBA00022741"/>
    </source>
</evidence>
<dbReference type="InterPro" id="IPR004739">
    <property type="entry name" value="GMP_synth_GATase"/>
</dbReference>
<dbReference type="InterPro" id="IPR025777">
    <property type="entry name" value="GMPS_ATP_PPase_dom"/>
</dbReference>
<dbReference type="SUPFAM" id="SSF54810">
    <property type="entry name" value="GMP synthetase C-terminal dimerisation domain"/>
    <property type="match status" value="1"/>
</dbReference>
<dbReference type="PRINTS" id="PR00097">
    <property type="entry name" value="ANTSNTHASEII"/>
</dbReference>
<organism evidence="12 13">
    <name type="scientific">Alloyangia pacifica</name>
    <dbReference type="NCBI Taxonomy" id="311180"/>
    <lineage>
        <taxon>Bacteria</taxon>
        <taxon>Pseudomonadati</taxon>
        <taxon>Pseudomonadota</taxon>
        <taxon>Alphaproteobacteria</taxon>
        <taxon>Rhodobacterales</taxon>
        <taxon>Roseobacteraceae</taxon>
        <taxon>Alloyangia</taxon>
    </lineage>
</organism>
<dbReference type="UniPathway" id="UPA00189">
    <property type="reaction ID" value="UER00296"/>
</dbReference>
<comment type="function">
    <text evidence="1 9">Catalyzes the synthesis of GMP from XMP.</text>
</comment>
<dbReference type="SUPFAM" id="SSF52402">
    <property type="entry name" value="Adenine nucleotide alpha hydrolases-like"/>
    <property type="match status" value="1"/>
</dbReference>
<dbReference type="AlphaFoldDB" id="A0A1I6P2R3"/>
<evidence type="ECO:0000256" key="2">
    <source>
        <dbReference type="ARBA" id="ARBA00005153"/>
    </source>
</evidence>
<keyword evidence="7 9" id="KW-0067">ATP-binding</keyword>
<dbReference type="Pfam" id="PF00117">
    <property type="entry name" value="GATase"/>
    <property type="match status" value="1"/>
</dbReference>
<dbReference type="HAMAP" id="MF_00344">
    <property type="entry name" value="GMP_synthase"/>
    <property type="match status" value="1"/>
</dbReference>
<dbReference type="Pfam" id="PF00958">
    <property type="entry name" value="GMP_synt_C"/>
    <property type="match status" value="1"/>
</dbReference>
<dbReference type="PANTHER" id="PTHR11922:SF2">
    <property type="entry name" value="GMP SYNTHASE [GLUTAMINE-HYDROLYZING]"/>
    <property type="match status" value="1"/>
</dbReference>
<dbReference type="EMBL" id="FOZW01000001">
    <property type="protein sequence ID" value="SFS34378.1"/>
    <property type="molecule type" value="Genomic_DNA"/>
</dbReference>
<evidence type="ECO:0000256" key="8">
    <source>
        <dbReference type="ARBA" id="ARBA00022962"/>
    </source>
</evidence>
<comment type="subunit">
    <text evidence="9">Homodimer.</text>
</comment>
<keyword evidence="3 9" id="KW-0436">Ligase</keyword>
<keyword evidence="4 9" id="KW-0547">Nucleotide-binding</keyword>
<accession>A0A1I6P2R3</accession>
<dbReference type="OrthoDB" id="9802219at2"/>
<reference evidence="13" key="1">
    <citation type="submission" date="2016-10" db="EMBL/GenBank/DDBJ databases">
        <authorList>
            <person name="Varghese N."/>
            <person name="Submissions S."/>
        </authorList>
    </citation>
    <scope>NUCLEOTIDE SEQUENCE [LARGE SCALE GENOMIC DNA]</scope>
    <source>
        <strain evidence="13">DSM 26894</strain>
    </source>
</reference>
<dbReference type="PROSITE" id="PS51273">
    <property type="entry name" value="GATASE_TYPE_1"/>
    <property type="match status" value="1"/>
</dbReference>